<reference evidence="2" key="1">
    <citation type="submission" date="2018-12" db="EMBL/GenBank/DDBJ databases">
        <title>Tengunoibacter tsumagoiensis gen. nov., sp. nov., Dictyobacter kobayashii sp. nov., D. alpinus sp. nov., and D. joshuensis sp. nov. and description of Dictyobacteraceae fam. nov. within the order Ktedonobacterales isolated from Tengu-no-mugimeshi.</title>
        <authorList>
            <person name="Wang C.M."/>
            <person name="Zheng Y."/>
            <person name="Sakai Y."/>
            <person name="Toyoda A."/>
            <person name="Minakuchi Y."/>
            <person name="Abe K."/>
            <person name="Yokota A."/>
            <person name="Yabe S."/>
        </authorList>
    </citation>
    <scope>NUCLEOTIDE SEQUENCE [LARGE SCALE GENOMIC DNA]</scope>
    <source>
        <strain evidence="2">Uno16</strain>
    </source>
</reference>
<proteinExistence type="predicted"/>
<dbReference type="Proteomes" id="UP000287171">
    <property type="component" value="Unassembled WGS sequence"/>
</dbReference>
<keyword evidence="2" id="KW-1185">Reference proteome</keyword>
<protein>
    <submittedName>
        <fullName evidence="1">Uncharacterized protein</fullName>
    </submittedName>
</protein>
<dbReference type="AlphaFoldDB" id="A0A402BA44"/>
<accession>A0A402BA44</accession>
<organism evidence="1 2">
    <name type="scientific">Dictyobacter alpinus</name>
    <dbReference type="NCBI Taxonomy" id="2014873"/>
    <lineage>
        <taxon>Bacteria</taxon>
        <taxon>Bacillati</taxon>
        <taxon>Chloroflexota</taxon>
        <taxon>Ktedonobacteria</taxon>
        <taxon>Ktedonobacterales</taxon>
        <taxon>Dictyobacteraceae</taxon>
        <taxon>Dictyobacter</taxon>
    </lineage>
</organism>
<dbReference type="EMBL" id="BIFT01000001">
    <property type="protein sequence ID" value="GCE28273.1"/>
    <property type="molecule type" value="Genomic_DNA"/>
</dbReference>
<evidence type="ECO:0000313" key="2">
    <source>
        <dbReference type="Proteomes" id="UP000287171"/>
    </source>
</evidence>
<sequence>MSKHLFTIMIPVSSPYVNIPELVYDGMQAVAEKCMTPPHLMFIDKL</sequence>
<comment type="caution">
    <text evidence="1">The sequence shown here is derived from an EMBL/GenBank/DDBJ whole genome shotgun (WGS) entry which is preliminary data.</text>
</comment>
<gene>
    <name evidence="1" type="ORF">KDA_37570</name>
</gene>
<dbReference type="RefSeq" id="WP_161982221.1">
    <property type="nucleotide sequence ID" value="NZ_BIFT01000001.1"/>
</dbReference>
<name>A0A402BA44_9CHLR</name>
<evidence type="ECO:0000313" key="1">
    <source>
        <dbReference type="EMBL" id="GCE28273.1"/>
    </source>
</evidence>